<evidence type="ECO:0000256" key="2">
    <source>
        <dbReference type="ARBA" id="ARBA00022448"/>
    </source>
</evidence>
<keyword evidence="2" id="KW-0813">Transport</keyword>
<evidence type="ECO:0000256" key="6">
    <source>
        <dbReference type="ARBA" id="ARBA00023237"/>
    </source>
</evidence>
<dbReference type="Pfam" id="PF13620">
    <property type="entry name" value="CarboxypepD_reg"/>
    <property type="match status" value="1"/>
</dbReference>
<dbReference type="GO" id="GO:0009279">
    <property type="term" value="C:cell outer membrane"/>
    <property type="evidence" value="ECO:0007669"/>
    <property type="project" value="UniProtKB-SubCell"/>
</dbReference>
<evidence type="ECO:0000256" key="7">
    <source>
        <dbReference type="SAM" id="SignalP"/>
    </source>
</evidence>
<evidence type="ECO:0000256" key="1">
    <source>
        <dbReference type="ARBA" id="ARBA00004571"/>
    </source>
</evidence>
<dbReference type="RefSeq" id="WP_188553355.1">
    <property type="nucleotide sequence ID" value="NZ_BMGT01000002.1"/>
</dbReference>
<reference evidence="9" key="2">
    <citation type="submission" date="2020-09" db="EMBL/GenBank/DDBJ databases">
        <authorList>
            <person name="Sun Q."/>
            <person name="Zhou Y."/>
        </authorList>
    </citation>
    <scope>NUCLEOTIDE SEQUENCE</scope>
    <source>
        <strain evidence="9">CGMCC 1.12997</strain>
    </source>
</reference>
<comment type="caution">
    <text evidence="9">The sequence shown here is derived from an EMBL/GenBank/DDBJ whole genome shotgun (WGS) entry which is preliminary data.</text>
</comment>
<dbReference type="InterPro" id="IPR008969">
    <property type="entry name" value="CarboxyPept-like_regulatory"/>
</dbReference>
<dbReference type="Pfam" id="PF25183">
    <property type="entry name" value="OMP_b-brl_4"/>
    <property type="match status" value="1"/>
</dbReference>
<keyword evidence="3" id="KW-1134">Transmembrane beta strand</keyword>
<comment type="subcellular location">
    <subcellularLocation>
        <location evidence="1">Cell outer membrane</location>
        <topology evidence="1">Multi-pass membrane protein</topology>
    </subcellularLocation>
</comment>
<evidence type="ECO:0000313" key="10">
    <source>
        <dbReference type="Proteomes" id="UP000647241"/>
    </source>
</evidence>
<dbReference type="InterPro" id="IPR039426">
    <property type="entry name" value="TonB-dep_rcpt-like"/>
</dbReference>
<dbReference type="InterPro" id="IPR057601">
    <property type="entry name" value="Oar-like_b-barrel"/>
</dbReference>
<organism evidence="9 10">
    <name type="scientific">Edaphobacter dinghuensis</name>
    <dbReference type="NCBI Taxonomy" id="1560005"/>
    <lineage>
        <taxon>Bacteria</taxon>
        <taxon>Pseudomonadati</taxon>
        <taxon>Acidobacteriota</taxon>
        <taxon>Terriglobia</taxon>
        <taxon>Terriglobales</taxon>
        <taxon>Acidobacteriaceae</taxon>
        <taxon>Edaphobacter</taxon>
    </lineage>
</organism>
<feature type="chain" id="PRO_5037265565" description="TonB-dependent transporter Oar-like beta-barrel domain-containing protein" evidence="7">
    <location>
        <begin position="26"/>
        <end position="1143"/>
    </location>
</feature>
<dbReference type="Gene3D" id="2.40.170.20">
    <property type="entry name" value="TonB-dependent receptor, beta-barrel domain"/>
    <property type="match status" value="1"/>
</dbReference>
<evidence type="ECO:0000313" key="9">
    <source>
        <dbReference type="EMBL" id="GGG71819.1"/>
    </source>
</evidence>
<dbReference type="AlphaFoldDB" id="A0A917H9E8"/>
<keyword evidence="10" id="KW-1185">Reference proteome</keyword>
<sequence length="1143" mass="123215">MKHVRFLSLFAGLMMILLCMPFANAQENATLNGTATDPSGAVVPNASVKLVNAETNESHTTVTNGSGIFNFTGLGIGHYTLTVTASGFQVSSTSGIVLNVAQTLQENVVLSVGSSQQTVSVEANALRVQTETSEVSNLISGSQVSELATNGRNITALAVLGTGVSNNLPDYNGVNALTAGNGISFNGTRPSHNIYLVDGGEIYDRGCGGCFSILVSQDAISQFQTLNSNYSPDYGIGSGGQILMVLKSGAQRFHGGIWEFNRNDAFDANNYITKLNGSPKPELRVNIFGGNIGGPLFIPHLYNQHRDRTFFFFNEEGRREIRGSAPTRTTTIPASDFPTAGQALVYTPPSSGTVPVVPVTNDPAKLALYSADHLTPGSPFPNNTIPANLLDPNAVLFMGTGAFPKPNSPDGTNTFVASISAPTYVREDLVRIDHAINSKLQLMGHYIHDANTQTKYPPLWSNDSYPTVGSVMNNPAWAAVVKLTQTISPNLLNETAFNFDGNKLTFTPVGTFAQPTGWNAGSFFTGNNALNRLPEIDLGAPYGTTWSSQYFPWKNAAMDYQTRDDLSWSHGAHNFKFGFSYMHFIKNQQLQFNTQGTYGFTAGSYSGDSYVNFLLGFANSYTQLQALNTPHWVNNTYSFYVLDNWKPLRRLALNLGIRYDALPHAFERNNRFANFVPSDYNTSYGNPFNADGSTLNPSNPGFSQPAGAPAPFYLNGVQIAGVNGFPRGAVKNPYNTVQPRLGFAYDITGNGKTVIRGGIGIFFERIQGNDVYNAGGNPPFSYQPAANNVYFSSPTKSNQTGQAAAAAIFPASLTNLAYNYPAPGVAMYSLGVQREVAPSIVGVLQYVGTSGWHQNDDRAINTLPLNTSLSIRQAVAGGTVSPNQYRQYLGYAGITQEEQTTNANYNSLQAGLRVENRRGFTVQVSYTWSHEIDLANSDLTTLSNPFNPTYDRASGSLDERHIFSTNYIYTVPFFKNGNLLERQALSGWQISGITIANTGTPVSVGYGTDTIGLGGGTTNRANRVVGVSTSGPKTQKKYFNTAAFMAPIAAWATGSPGGVNAGFGTSGKDAVVGPGRFNTNFTLFKSFPLIGEALRLQIRADVFNAFNHTQFQNLDSGFTDSNFGQATSAWDARSFQFGGKLLF</sequence>
<dbReference type="PANTHER" id="PTHR30069">
    <property type="entry name" value="TONB-DEPENDENT OUTER MEMBRANE RECEPTOR"/>
    <property type="match status" value="1"/>
</dbReference>
<dbReference type="EMBL" id="BMGT01000002">
    <property type="protein sequence ID" value="GGG71819.1"/>
    <property type="molecule type" value="Genomic_DNA"/>
</dbReference>
<dbReference type="SUPFAM" id="SSF56935">
    <property type="entry name" value="Porins"/>
    <property type="match status" value="1"/>
</dbReference>
<keyword evidence="6" id="KW-0998">Cell outer membrane</keyword>
<dbReference type="InterPro" id="IPR036942">
    <property type="entry name" value="Beta-barrel_TonB_sf"/>
</dbReference>
<dbReference type="Proteomes" id="UP000647241">
    <property type="component" value="Unassembled WGS sequence"/>
</dbReference>
<name>A0A917H9E8_9BACT</name>
<evidence type="ECO:0000256" key="3">
    <source>
        <dbReference type="ARBA" id="ARBA00022452"/>
    </source>
</evidence>
<dbReference type="GO" id="GO:0015344">
    <property type="term" value="F:siderophore uptake transmembrane transporter activity"/>
    <property type="evidence" value="ECO:0007669"/>
    <property type="project" value="TreeGrafter"/>
</dbReference>
<dbReference type="Gene3D" id="2.60.40.1120">
    <property type="entry name" value="Carboxypeptidase-like, regulatory domain"/>
    <property type="match status" value="1"/>
</dbReference>
<evidence type="ECO:0000256" key="4">
    <source>
        <dbReference type="ARBA" id="ARBA00022692"/>
    </source>
</evidence>
<feature type="signal peptide" evidence="7">
    <location>
        <begin position="1"/>
        <end position="25"/>
    </location>
</feature>
<keyword evidence="4" id="KW-0812">Transmembrane</keyword>
<evidence type="ECO:0000256" key="5">
    <source>
        <dbReference type="ARBA" id="ARBA00023136"/>
    </source>
</evidence>
<dbReference type="GO" id="GO:0044718">
    <property type="term" value="P:siderophore transmembrane transport"/>
    <property type="evidence" value="ECO:0007669"/>
    <property type="project" value="TreeGrafter"/>
</dbReference>
<gene>
    <name evidence="9" type="ORF">GCM10011585_12590</name>
</gene>
<protein>
    <recommendedName>
        <fullName evidence="8">TonB-dependent transporter Oar-like beta-barrel domain-containing protein</fullName>
    </recommendedName>
</protein>
<evidence type="ECO:0000259" key="8">
    <source>
        <dbReference type="Pfam" id="PF25183"/>
    </source>
</evidence>
<dbReference type="SUPFAM" id="SSF49464">
    <property type="entry name" value="Carboxypeptidase regulatory domain-like"/>
    <property type="match status" value="1"/>
</dbReference>
<reference evidence="9" key="1">
    <citation type="journal article" date="2014" name="Int. J. Syst. Evol. Microbiol.">
        <title>Complete genome sequence of Corynebacterium casei LMG S-19264T (=DSM 44701T), isolated from a smear-ripened cheese.</title>
        <authorList>
            <consortium name="US DOE Joint Genome Institute (JGI-PGF)"/>
            <person name="Walter F."/>
            <person name="Albersmeier A."/>
            <person name="Kalinowski J."/>
            <person name="Ruckert C."/>
        </authorList>
    </citation>
    <scope>NUCLEOTIDE SEQUENCE</scope>
    <source>
        <strain evidence="9">CGMCC 1.12997</strain>
    </source>
</reference>
<proteinExistence type="predicted"/>
<keyword evidence="7" id="KW-0732">Signal</keyword>
<feature type="domain" description="TonB-dependent transporter Oar-like beta-barrel" evidence="8">
    <location>
        <begin position="245"/>
        <end position="1136"/>
    </location>
</feature>
<accession>A0A917H9E8</accession>
<keyword evidence="5" id="KW-0472">Membrane</keyword>
<dbReference type="PANTHER" id="PTHR30069:SF46">
    <property type="entry name" value="OAR PROTEIN"/>
    <property type="match status" value="1"/>
</dbReference>